<name>A0A644YEA2_9ZZZZ</name>
<protein>
    <submittedName>
        <fullName evidence="1">Uncharacterized protein</fullName>
    </submittedName>
</protein>
<organism evidence="1">
    <name type="scientific">bioreactor metagenome</name>
    <dbReference type="NCBI Taxonomy" id="1076179"/>
    <lineage>
        <taxon>unclassified sequences</taxon>
        <taxon>metagenomes</taxon>
        <taxon>ecological metagenomes</taxon>
    </lineage>
</organism>
<reference evidence="1" key="1">
    <citation type="submission" date="2019-08" db="EMBL/GenBank/DDBJ databases">
        <authorList>
            <person name="Kucharzyk K."/>
            <person name="Murdoch R.W."/>
            <person name="Higgins S."/>
            <person name="Loffler F."/>
        </authorList>
    </citation>
    <scope>NUCLEOTIDE SEQUENCE</scope>
</reference>
<evidence type="ECO:0000313" key="1">
    <source>
        <dbReference type="EMBL" id="MPM24863.1"/>
    </source>
</evidence>
<dbReference type="EMBL" id="VSSQ01004360">
    <property type="protein sequence ID" value="MPM24863.1"/>
    <property type="molecule type" value="Genomic_DNA"/>
</dbReference>
<proteinExistence type="predicted"/>
<comment type="caution">
    <text evidence="1">The sequence shown here is derived from an EMBL/GenBank/DDBJ whole genome shotgun (WGS) entry which is preliminary data.</text>
</comment>
<gene>
    <name evidence="1" type="ORF">SDC9_71351</name>
</gene>
<sequence length="127" mass="13118">MAVALRIGFALPGGIEIKALDELRPALLGVAAPQPPEEVDNLAAGHVVPELHIAGDIGQTPVQLHIVPPGVAAQQLNLPRILFQQAQQNADGGGLARTVGADKAVNAALRHLQINTVQSGGFSKAFC</sequence>
<accession>A0A644YEA2</accession>
<dbReference type="AlphaFoldDB" id="A0A644YEA2"/>